<sequence>MIKSITSVKVSGRRVILRVGFDVPLTKNIHTEEWEVADDTRIRDILPTLRYLIDQGSRIVIMSHLGRPQGWEAEKSLWPAALKLGELINYKTVKIENRLPDYAVPHINFLTQDITKQDYSEFSQKLLPGHILFLENLRFYPQEQKNDEQFAKVLASYGDVYVDEAFSVAHRQEVSLVALARLLPSYAGISLMRELASFRKLLQDPKHPMIVLMGGVKISDKVETINNLMRFADKILIGGALANNFLKVLGYEIGKSTFSNGTVAKQLLRNYKGKLVLPIDLVVAKSTTDRPRLCKIDKVLPHEIILDIGPETIRKFAALIKQAKTLVWNGPFGYIENPKFAFGTKSLAHIFGARSKGFAYGVVGGGETVEIINQVQVASFIDHVSTGGGAMLELLAGKQLPAIKALENSK</sequence>
<dbReference type="PIRSF" id="PIRSF000724">
    <property type="entry name" value="Pgk"/>
    <property type="match status" value="1"/>
</dbReference>
<dbReference type="InterPro" id="IPR036043">
    <property type="entry name" value="Phosphoglycerate_kinase_sf"/>
</dbReference>
<keyword evidence="10" id="KW-0963">Cytoplasm</keyword>
<comment type="catalytic activity">
    <reaction evidence="1 10 12">
        <text>(2R)-3-phosphoglycerate + ATP = (2R)-3-phospho-glyceroyl phosphate + ADP</text>
        <dbReference type="Rhea" id="RHEA:14801"/>
        <dbReference type="ChEBI" id="CHEBI:30616"/>
        <dbReference type="ChEBI" id="CHEBI:57604"/>
        <dbReference type="ChEBI" id="CHEBI:58272"/>
        <dbReference type="ChEBI" id="CHEBI:456216"/>
        <dbReference type="EC" id="2.7.2.3"/>
    </reaction>
</comment>
<evidence type="ECO:0000256" key="5">
    <source>
        <dbReference type="ARBA" id="ARBA00022679"/>
    </source>
</evidence>
<evidence type="ECO:0000256" key="12">
    <source>
        <dbReference type="RuleBase" id="RU000532"/>
    </source>
</evidence>
<dbReference type="GO" id="GO:0005524">
    <property type="term" value="F:ATP binding"/>
    <property type="evidence" value="ECO:0007669"/>
    <property type="project" value="UniProtKB-KW"/>
</dbReference>
<evidence type="ECO:0000256" key="7">
    <source>
        <dbReference type="ARBA" id="ARBA00022777"/>
    </source>
</evidence>
<keyword evidence="7 10" id="KW-0418">Kinase</keyword>
<comment type="similarity">
    <text evidence="3 10 12">Belongs to the phosphoglycerate kinase family.</text>
</comment>
<feature type="binding site" evidence="10 11">
    <location>
        <position position="221"/>
    </location>
    <ligand>
        <name>ATP</name>
        <dbReference type="ChEBI" id="CHEBI:30616"/>
    </ligand>
</feature>
<evidence type="ECO:0000313" key="14">
    <source>
        <dbReference type="Proteomes" id="UP000177281"/>
    </source>
</evidence>
<dbReference type="SUPFAM" id="SSF53748">
    <property type="entry name" value="Phosphoglycerate kinase"/>
    <property type="match status" value="1"/>
</dbReference>
<evidence type="ECO:0000256" key="9">
    <source>
        <dbReference type="ARBA" id="ARBA00023152"/>
    </source>
</evidence>
<reference evidence="13 14" key="1">
    <citation type="journal article" date="2016" name="Nat. Commun.">
        <title>Thousands of microbial genomes shed light on interconnected biogeochemical processes in an aquifer system.</title>
        <authorList>
            <person name="Anantharaman K."/>
            <person name="Brown C.T."/>
            <person name="Hug L.A."/>
            <person name="Sharon I."/>
            <person name="Castelle C.J."/>
            <person name="Probst A.J."/>
            <person name="Thomas B.C."/>
            <person name="Singh A."/>
            <person name="Wilkins M.J."/>
            <person name="Karaoz U."/>
            <person name="Brodie E.L."/>
            <person name="Williams K.H."/>
            <person name="Hubbard S.S."/>
            <person name="Banfield J.F."/>
        </authorList>
    </citation>
    <scope>NUCLEOTIDE SEQUENCE [LARGE SCALE GENOMIC DNA]</scope>
</reference>
<dbReference type="Gene3D" id="3.40.50.1260">
    <property type="entry name" value="Phosphoglycerate kinase, N-terminal domain"/>
    <property type="match status" value="2"/>
</dbReference>
<comment type="caution">
    <text evidence="13">The sequence shown here is derived from an EMBL/GenBank/DDBJ whole genome shotgun (WGS) entry which is preliminary data.</text>
</comment>
<evidence type="ECO:0000256" key="8">
    <source>
        <dbReference type="ARBA" id="ARBA00022840"/>
    </source>
</evidence>
<dbReference type="GO" id="GO:0006094">
    <property type="term" value="P:gluconeogenesis"/>
    <property type="evidence" value="ECO:0007669"/>
    <property type="project" value="TreeGrafter"/>
</dbReference>
<feature type="binding site" evidence="10">
    <location>
        <position position="41"/>
    </location>
    <ligand>
        <name>substrate</name>
    </ligand>
</feature>
<dbReference type="PANTHER" id="PTHR11406:SF23">
    <property type="entry name" value="PHOSPHOGLYCERATE KINASE 1, CHLOROPLASTIC-RELATED"/>
    <property type="match status" value="1"/>
</dbReference>
<dbReference type="Pfam" id="PF00162">
    <property type="entry name" value="PGK"/>
    <property type="match status" value="1"/>
</dbReference>
<evidence type="ECO:0000256" key="2">
    <source>
        <dbReference type="ARBA" id="ARBA00004838"/>
    </source>
</evidence>
<dbReference type="InterPro" id="IPR015824">
    <property type="entry name" value="Phosphoglycerate_kinase_N"/>
</dbReference>
<evidence type="ECO:0000256" key="10">
    <source>
        <dbReference type="HAMAP-Rule" id="MF_00145"/>
    </source>
</evidence>
<evidence type="ECO:0000256" key="1">
    <source>
        <dbReference type="ARBA" id="ARBA00000642"/>
    </source>
</evidence>
<feature type="binding site" evidence="10">
    <location>
        <begin position="64"/>
        <end position="67"/>
    </location>
    <ligand>
        <name>substrate</name>
    </ligand>
</feature>
<keyword evidence="9 10" id="KW-0324">Glycolysis</keyword>
<evidence type="ECO:0000256" key="6">
    <source>
        <dbReference type="ARBA" id="ARBA00022741"/>
    </source>
</evidence>
<protein>
    <recommendedName>
        <fullName evidence="4 10">Phosphoglycerate kinase</fullName>
        <ecNumber evidence="4 10">2.7.2.3</ecNumber>
    </recommendedName>
</protein>
<dbReference type="PANTHER" id="PTHR11406">
    <property type="entry name" value="PHOSPHOGLYCERATE KINASE"/>
    <property type="match status" value="1"/>
</dbReference>
<dbReference type="PRINTS" id="PR00477">
    <property type="entry name" value="PHGLYCKINASE"/>
</dbReference>
<feature type="binding site" evidence="10 11">
    <location>
        <position position="336"/>
    </location>
    <ligand>
        <name>ATP</name>
        <dbReference type="ChEBI" id="CHEBI:30616"/>
    </ligand>
</feature>
<comment type="subunit">
    <text evidence="10">Monomer.</text>
</comment>
<dbReference type="HAMAP" id="MF_00145">
    <property type="entry name" value="Phosphoglyc_kinase"/>
    <property type="match status" value="1"/>
</dbReference>
<evidence type="ECO:0000256" key="11">
    <source>
        <dbReference type="PIRSR" id="PIRSR000724-2"/>
    </source>
</evidence>
<evidence type="ECO:0000256" key="3">
    <source>
        <dbReference type="ARBA" id="ARBA00008982"/>
    </source>
</evidence>
<gene>
    <name evidence="10" type="primary">pgk</name>
    <name evidence="13" type="ORF">A3B10_01510</name>
</gene>
<organism evidence="13 14">
    <name type="scientific">Candidatus Doudnabacteria bacterium RIFCSPLOWO2_01_FULL_44_21</name>
    <dbReference type="NCBI Taxonomy" id="1817841"/>
    <lineage>
        <taxon>Bacteria</taxon>
        <taxon>Candidatus Doudnaibacteriota</taxon>
    </lineage>
</organism>
<feature type="binding site" evidence="10">
    <location>
        <begin position="365"/>
        <end position="368"/>
    </location>
    <ligand>
        <name>ATP</name>
        <dbReference type="ChEBI" id="CHEBI:30616"/>
    </ligand>
</feature>
<dbReference type="FunFam" id="3.40.50.1260:FF:000031">
    <property type="entry name" value="Phosphoglycerate kinase 1"/>
    <property type="match status" value="1"/>
</dbReference>
<keyword evidence="8 10" id="KW-0067">ATP-binding</keyword>
<feature type="binding site" evidence="10">
    <location>
        <position position="171"/>
    </location>
    <ligand>
        <name>substrate</name>
    </ligand>
</feature>
<comment type="caution">
    <text evidence="10">Lacks conserved residue(s) required for the propagation of feature annotation.</text>
</comment>
<name>A0A1F5PX12_9BACT</name>
<proteinExistence type="inferred from homology"/>
<feature type="binding site" evidence="10">
    <location>
        <position position="138"/>
    </location>
    <ligand>
        <name>substrate</name>
    </ligand>
</feature>
<dbReference type="AlphaFoldDB" id="A0A1F5PX12"/>
<dbReference type="Proteomes" id="UP000177281">
    <property type="component" value="Unassembled WGS sequence"/>
</dbReference>
<keyword evidence="5 10" id="KW-0808">Transferase</keyword>
<accession>A0A1F5PX12</accession>
<dbReference type="GO" id="GO:0006096">
    <property type="term" value="P:glycolytic process"/>
    <property type="evidence" value="ECO:0007669"/>
    <property type="project" value="UniProtKB-UniRule"/>
</dbReference>
<evidence type="ECO:0000256" key="4">
    <source>
        <dbReference type="ARBA" id="ARBA00013061"/>
    </source>
</evidence>
<dbReference type="UniPathway" id="UPA00109">
    <property type="reaction ID" value="UER00185"/>
</dbReference>
<comment type="pathway">
    <text evidence="2 10">Carbohydrate degradation; glycolysis; pyruvate from D-glyceraldehyde 3-phosphate: step 2/5.</text>
</comment>
<evidence type="ECO:0000313" key="13">
    <source>
        <dbReference type="EMBL" id="OGE94459.1"/>
    </source>
</evidence>
<dbReference type="GO" id="GO:0043531">
    <property type="term" value="F:ADP binding"/>
    <property type="evidence" value="ECO:0007669"/>
    <property type="project" value="TreeGrafter"/>
</dbReference>
<dbReference type="EC" id="2.7.2.3" evidence="4 10"/>
<keyword evidence="6 10" id="KW-0547">Nucleotide-binding</keyword>
<dbReference type="GO" id="GO:0004618">
    <property type="term" value="F:phosphoglycerate kinase activity"/>
    <property type="evidence" value="ECO:0007669"/>
    <property type="project" value="UniProtKB-UniRule"/>
</dbReference>
<comment type="subcellular location">
    <subcellularLocation>
        <location evidence="10">Cytoplasm</location>
    </subcellularLocation>
</comment>
<dbReference type="GO" id="GO:0005829">
    <property type="term" value="C:cytosol"/>
    <property type="evidence" value="ECO:0007669"/>
    <property type="project" value="TreeGrafter"/>
</dbReference>
<dbReference type="STRING" id="1817841.A3B10_01510"/>
<dbReference type="InterPro" id="IPR001576">
    <property type="entry name" value="Phosphoglycerate_kinase"/>
</dbReference>
<dbReference type="EMBL" id="MFFB01000018">
    <property type="protein sequence ID" value="OGE94459.1"/>
    <property type="molecule type" value="Genomic_DNA"/>
</dbReference>